<dbReference type="InterPro" id="IPR011990">
    <property type="entry name" value="TPR-like_helical_dom_sf"/>
</dbReference>
<feature type="repeat" description="TPR" evidence="1">
    <location>
        <begin position="82"/>
        <end position="115"/>
    </location>
</feature>
<gene>
    <name evidence="3" type="ORF">KMW28_01975</name>
</gene>
<sequence>MKQFIITLSFLLSLSLASFANTNDLELPTEENSAKLVKMIKGADKSDYETYTNAAELAINWNADLEMAKGWIDHALSINENSKSVEVLGDYYVRVGQPEKARDAYFKALELGLHSVDQKDIDRLQRKVLVYARQYK</sequence>
<dbReference type="PROSITE" id="PS50005">
    <property type="entry name" value="TPR"/>
    <property type="match status" value="1"/>
</dbReference>
<protein>
    <recommendedName>
        <fullName evidence="5">Tetratricopeptide repeat protein</fullName>
    </recommendedName>
</protein>
<reference evidence="3 4" key="1">
    <citation type="submission" date="2021-05" db="EMBL/GenBank/DDBJ databases">
        <title>Comparative genomic studies on the polysaccharide-degrading batcterial strains of the Flammeovirga genus.</title>
        <authorList>
            <person name="Zewei F."/>
            <person name="Zheng Z."/>
            <person name="Yu L."/>
            <person name="Ruyue G."/>
            <person name="Yanhong M."/>
            <person name="Yuanyuan C."/>
            <person name="Jingyan G."/>
            <person name="Wenjun H."/>
        </authorList>
    </citation>
    <scope>NUCLEOTIDE SEQUENCE [LARGE SCALE GENOMIC DNA]</scope>
    <source>
        <strain evidence="3 4">NBRC:100898</strain>
    </source>
</reference>
<keyword evidence="4" id="KW-1185">Reference proteome</keyword>
<accession>A0AAX1N810</accession>
<dbReference type="RefSeq" id="WP_169667040.1">
    <property type="nucleotide sequence ID" value="NZ_CP076132.1"/>
</dbReference>
<evidence type="ECO:0000313" key="4">
    <source>
        <dbReference type="Proteomes" id="UP000678679"/>
    </source>
</evidence>
<dbReference type="Proteomes" id="UP000678679">
    <property type="component" value="Chromosome 1"/>
</dbReference>
<dbReference type="SUPFAM" id="SSF48452">
    <property type="entry name" value="TPR-like"/>
    <property type="match status" value="1"/>
</dbReference>
<dbReference type="EMBL" id="CP076132">
    <property type="protein sequence ID" value="QWG02375.1"/>
    <property type="molecule type" value="Genomic_DNA"/>
</dbReference>
<evidence type="ECO:0000256" key="2">
    <source>
        <dbReference type="SAM" id="SignalP"/>
    </source>
</evidence>
<name>A0AAX1N810_9BACT</name>
<feature type="signal peptide" evidence="2">
    <location>
        <begin position="1"/>
        <end position="20"/>
    </location>
</feature>
<dbReference type="InterPro" id="IPR019734">
    <property type="entry name" value="TPR_rpt"/>
</dbReference>
<evidence type="ECO:0000256" key="1">
    <source>
        <dbReference type="PROSITE-ProRule" id="PRU00339"/>
    </source>
</evidence>
<proteinExistence type="predicted"/>
<keyword evidence="1" id="KW-0802">TPR repeat</keyword>
<dbReference type="KEGG" id="fya:KMW28_01975"/>
<organism evidence="3 4">
    <name type="scientific">Flammeovirga yaeyamensis</name>
    <dbReference type="NCBI Taxonomy" id="367791"/>
    <lineage>
        <taxon>Bacteria</taxon>
        <taxon>Pseudomonadati</taxon>
        <taxon>Bacteroidota</taxon>
        <taxon>Cytophagia</taxon>
        <taxon>Cytophagales</taxon>
        <taxon>Flammeovirgaceae</taxon>
        <taxon>Flammeovirga</taxon>
    </lineage>
</organism>
<feature type="chain" id="PRO_5043847288" description="Tetratricopeptide repeat protein" evidence="2">
    <location>
        <begin position="21"/>
        <end position="136"/>
    </location>
</feature>
<keyword evidence="2" id="KW-0732">Signal</keyword>
<dbReference type="AlphaFoldDB" id="A0AAX1N810"/>
<evidence type="ECO:0008006" key="5">
    <source>
        <dbReference type="Google" id="ProtNLM"/>
    </source>
</evidence>
<evidence type="ECO:0000313" key="3">
    <source>
        <dbReference type="EMBL" id="QWG02375.1"/>
    </source>
</evidence>
<dbReference type="Gene3D" id="1.25.40.10">
    <property type="entry name" value="Tetratricopeptide repeat domain"/>
    <property type="match status" value="1"/>
</dbReference>